<dbReference type="InterPro" id="IPR016186">
    <property type="entry name" value="C-type_lectin-like/link_sf"/>
</dbReference>
<accession>A0A016UZE1</accession>
<evidence type="ECO:0008006" key="10">
    <source>
        <dbReference type="Google" id="ProtNLM"/>
    </source>
</evidence>
<dbReference type="InterPro" id="IPR035914">
    <property type="entry name" value="Sperma_CUB_dom_sf"/>
</dbReference>
<proteinExistence type="predicted"/>
<keyword evidence="2" id="KW-1015">Disulfide bond</keyword>
<evidence type="ECO:0000256" key="3">
    <source>
        <dbReference type="PROSITE-ProRule" id="PRU00059"/>
    </source>
</evidence>
<evidence type="ECO:0000313" key="9">
    <source>
        <dbReference type="Proteomes" id="UP000024635"/>
    </source>
</evidence>
<dbReference type="STRING" id="53326.A0A016UZE1"/>
<keyword evidence="1" id="KW-0677">Repeat</keyword>
<dbReference type="SMART" id="SM00034">
    <property type="entry name" value="CLECT"/>
    <property type="match status" value="1"/>
</dbReference>
<evidence type="ECO:0000259" key="7">
    <source>
        <dbReference type="PROSITE" id="PS50041"/>
    </source>
</evidence>
<dbReference type="Proteomes" id="UP000024635">
    <property type="component" value="Unassembled WGS sequence"/>
</dbReference>
<keyword evidence="5" id="KW-0472">Membrane</keyword>
<evidence type="ECO:0000256" key="4">
    <source>
        <dbReference type="SAM" id="MobiDB-lite"/>
    </source>
</evidence>
<organism evidence="8 9">
    <name type="scientific">Ancylostoma ceylanicum</name>
    <dbReference type="NCBI Taxonomy" id="53326"/>
    <lineage>
        <taxon>Eukaryota</taxon>
        <taxon>Metazoa</taxon>
        <taxon>Ecdysozoa</taxon>
        <taxon>Nematoda</taxon>
        <taxon>Chromadorea</taxon>
        <taxon>Rhabditida</taxon>
        <taxon>Rhabditina</taxon>
        <taxon>Rhabditomorpha</taxon>
        <taxon>Strongyloidea</taxon>
        <taxon>Ancylostomatidae</taxon>
        <taxon>Ancylostomatinae</taxon>
        <taxon>Ancylostoma</taxon>
    </lineage>
</organism>
<dbReference type="Pfam" id="PF00059">
    <property type="entry name" value="Lectin_C"/>
    <property type="match status" value="1"/>
</dbReference>
<gene>
    <name evidence="8" type="primary">Acey_s0022.g474</name>
    <name evidence="8" type="synonym">Acey-C43H6.6</name>
    <name evidence="8" type="ORF">Y032_0022g474</name>
</gene>
<feature type="domain" description="C-type lectin" evidence="7">
    <location>
        <begin position="170"/>
        <end position="288"/>
    </location>
</feature>
<evidence type="ECO:0000256" key="2">
    <source>
        <dbReference type="ARBA" id="ARBA00023157"/>
    </source>
</evidence>
<dbReference type="Gene3D" id="2.60.120.290">
    <property type="entry name" value="Spermadhesin, CUB domain"/>
    <property type="match status" value="1"/>
</dbReference>
<comment type="caution">
    <text evidence="8">The sequence shown here is derived from an EMBL/GenBank/DDBJ whole genome shotgun (WGS) entry which is preliminary data.</text>
</comment>
<dbReference type="AlphaFoldDB" id="A0A016UZE1"/>
<keyword evidence="5" id="KW-0812">Transmembrane</keyword>
<dbReference type="InterPro" id="IPR000859">
    <property type="entry name" value="CUB_dom"/>
</dbReference>
<name>A0A016UZE1_9BILA</name>
<reference evidence="9" key="1">
    <citation type="journal article" date="2015" name="Nat. Genet.">
        <title>The genome and transcriptome of the zoonotic hookworm Ancylostoma ceylanicum identify infection-specific gene families.</title>
        <authorList>
            <person name="Schwarz E.M."/>
            <person name="Hu Y."/>
            <person name="Antoshechkin I."/>
            <person name="Miller M.M."/>
            <person name="Sternberg P.W."/>
            <person name="Aroian R.V."/>
        </authorList>
    </citation>
    <scope>NUCLEOTIDE SEQUENCE</scope>
    <source>
        <strain evidence="9">HY135</strain>
    </source>
</reference>
<dbReference type="Gene3D" id="3.10.100.10">
    <property type="entry name" value="Mannose-Binding Protein A, subunit A"/>
    <property type="match status" value="1"/>
</dbReference>
<feature type="compositionally biased region" description="Pro residues" evidence="4">
    <location>
        <begin position="457"/>
        <end position="467"/>
    </location>
</feature>
<dbReference type="OrthoDB" id="7357196at2759"/>
<dbReference type="CDD" id="cd00037">
    <property type="entry name" value="CLECT"/>
    <property type="match status" value="1"/>
</dbReference>
<feature type="region of interest" description="Disordered" evidence="4">
    <location>
        <begin position="434"/>
        <end position="473"/>
    </location>
</feature>
<dbReference type="PROSITE" id="PS01180">
    <property type="entry name" value="CUB"/>
    <property type="match status" value="1"/>
</dbReference>
<sequence>MDLKREFFQRLSLPQINYIFLITCSICSIYTVNGQSPCDGVTQLNVTKTKQYLTTPFYGQANYPPKMNCYYELVAEPGNRILIEILDVDMEAQIFRSCLDYIGFYEGNQARYSRPYLSFCGQLQERQVTSQSASLTIRFYSDELIEARGVKISYEAVAFGKCDAGWLSREDGNCYRYVEAQPKVGWADAQEQCSQMQSNLASIRDQRDFDYMSKTFGHTPAHAWVGYTDADEEGNIMGVDSTSNTIWPDPPLFGNGDVRDCLYLDYSHSGPEVYRMADCRTKQTFICQKHNNWSTVAVESQRDRVRRGAKASDPDFTIWLLILVAVILFVILLCILFQACLKKRERNRVSSTESNRLVHGTEVAQVQSNETPLKGPPVDEVNYHTTTAVSDRGTGQRKAVQLSPAQTDILANPVELTTVPSRELPKLVDEIEPRASETSRPMHKEQLSTPTVNVLPARPPRSLPPLSIPETTLPSMNTREESFLRSKRSSMLFDRPKMNVLENVSAISLDEFWSNTKS</sequence>
<dbReference type="SUPFAM" id="SSF56436">
    <property type="entry name" value="C-type lectin-like"/>
    <property type="match status" value="1"/>
</dbReference>
<keyword evidence="9" id="KW-1185">Reference proteome</keyword>
<evidence type="ECO:0000256" key="5">
    <source>
        <dbReference type="SAM" id="Phobius"/>
    </source>
</evidence>
<comment type="caution">
    <text evidence="3">Lacks conserved residue(s) required for the propagation of feature annotation.</text>
</comment>
<dbReference type="Pfam" id="PF00431">
    <property type="entry name" value="CUB"/>
    <property type="match status" value="1"/>
</dbReference>
<dbReference type="EMBL" id="JARK01001358">
    <property type="protein sequence ID" value="EYC20147.1"/>
    <property type="molecule type" value="Genomic_DNA"/>
</dbReference>
<evidence type="ECO:0000313" key="8">
    <source>
        <dbReference type="EMBL" id="EYC20147.1"/>
    </source>
</evidence>
<dbReference type="SMART" id="SM00042">
    <property type="entry name" value="CUB"/>
    <property type="match status" value="1"/>
</dbReference>
<dbReference type="SUPFAM" id="SSF49854">
    <property type="entry name" value="Spermadhesin, CUB domain"/>
    <property type="match status" value="1"/>
</dbReference>
<dbReference type="InterPro" id="IPR001304">
    <property type="entry name" value="C-type_lectin-like"/>
</dbReference>
<evidence type="ECO:0000256" key="1">
    <source>
        <dbReference type="ARBA" id="ARBA00022737"/>
    </source>
</evidence>
<keyword evidence="5" id="KW-1133">Transmembrane helix</keyword>
<dbReference type="InterPro" id="IPR016187">
    <property type="entry name" value="CTDL_fold"/>
</dbReference>
<dbReference type="CDD" id="cd00041">
    <property type="entry name" value="CUB"/>
    <property type="match status" value="1"/>
</dbReference>
<dbReference type="PROSITE" id="PS50041">
    <property type="entry name" value="C_TYPE_LECTIN_2"/>
    <property type="match status" value="1"/>
</dbReference>
<feature type="domain" description="CUB" evidence="6">
    <location>
        <begin position="38"/>
        <end position="157"/>
    </location>
</feature>
<evidence type="ECO:0000259" key="6">
    <source>
        <dbReference type="PROSITE" id="PS01180"/>
    </source>
</evidence>
<dbReference type="PANTHER" id="PTHR24251">
    <property type="entry name" value="OVOCHYMASE-RELATED"/>
    <property type="match status" value="1"/>
</dbReference>
<feature type="transmembrane region" description="Helical" evidence="5">
    <location>
        <begin position="316"/>
        <end position="341"/>
    </location>
</feature>
<protein>
    <recommendedName>
        <fullName evidence="10">CUB domain-containing protein</fullName>
    </recommendedName>
</protein>
<feature type="compositionally biased region" description="Basic and acidic residues" evidence="4">
    <location>
        <begin position="434"/>
        <end position="446"/>
    </location>
</feature>